<dbReference type="SUPFAM" id="SSF54928">
    <property type="entry name" value="RNA-binding domain, RBD"/>
    <property type="match status" value="1"/>
</dbReference>
<dbReference type="Pfam" id="PF00076">
    <property type="entry name" value="RRM_1"/>
    <property type="match status" value="1"/>
</dbReference>
<gene>
    <name evidence="3" type="ORF">BB561_004239</name>
</gene>
<dbReference type="GO" id="GO:0003723">
    <property type="term" value="F:RNA binding"/>
    <property type="evidence" value="ECO:0007669"/>
    <property type="project" value="UniProtKB-UniRule"/>
</dbReference>
<dbReference type="AlphaFoldDB" id="A0A2T9YHJ3"/>
<dbReference type="Proteomes" id="UP000245383">
    <property type="component" value="Unassembled WGS sequence"/>
</dbReference>
<dbReference type="InterPro" id="IPR000504">
    <property type="entry name" value="RRM_dom"/>
</dbReference>
<feature type="domain" description="RRM" evidence="2">
    <location>
        <begin position="7"/>
        <end position="92"/>
    </location>
</feature>
<keyword evidence="4" id="KW-1185">Reference proteome</keyword>
<evidence type="ECO:0000256" key="1">
    <source>
        <dbReference type="PROSITE-ProRule" id="PRU00176"/>
    </source>
</evidence>
<dbReference type="Gene3D" id="3.30.70.330">
    <property type="match status" value="1"/>
</dbReference>
<dbReference type="InterPro" id="IPR012677">
    <property type="entry name" value="Nucleotide-bd_a/b_plait_sf"/>
</dbReference>
<sequence>MSIFNTRTIKILFDPKVFNNYTTVLGIVKHFEEYGSVDAINFMKNRATGERTGIANITFMDEHSAKQVLKKREHRIKDGLQLNNTVQIERMM</sequence>
<evidence type="ECO:0000313" key="3">
    <source>
        <dbReference type="EMBL" id="PVU91754.1"/>
    </source>
</evidence>
<reference evidence="3 4" key="1">
    <citation type="journal article" date="2018" name="MBio">
        <title>Comparative Genomics Reveals the Core Gene Toolbox for the Fungus-Insect Symbiosis.</title>
        <authorList>
            <person name="Wang Y."/>
            <person name="Stata M."/>
            <person name="Wang W."/>
            <person name="Stajich J.E."/>
            <person name="White M.M."/>
            <person name="Moncalvo J.M."/>
        </authorList>
    </citation>
    <scope>NUCLEOTIDE SEQUENCE [LARGE SCALE GENOMIC DNA]</scope>
    <source>
        <strain evidence="3 4">SWE-8-4</strain>
    </source>
</reference>
<dbReference type="InterPro" id="IPR035979">
    <property type="entry name" value="RBD_domain_sf"/>
</dbReference>
<name>A0A2T9YHJ3_9FUNG</name>
<dbReference type="PROSITE" id="PS50102">
    <property type="entry name" value="RRM"/>
    <property type="match status" value="1"/>
</dbReference>
<evidence type="ECO:0000313" key="4">
    <source>
        <dbReference type="Proteomes" id="UP000245383"/>
    </source>
</evidence>
<dbReference type="EMBL" id="MBFR01000187">
    <property type="protein sequence ID" value="PVU91754.1"/>
    <property type="molecule type" value="Genomic_DNA"/>
</dbReference>
<comment type="caution">
    <text evidence="3">The sequence shown here is derived from an EMBL/GenBank/DDBJ whole genome shotgun (WGS) entry which is preliminary data.</text>
</comment>
<proteinExistence type="predicted"/>
<evidence type="ECO:0000259" key="2">
    <source>
        <dbReference type="PROSITE" id="PS50102"/>
    </source>
</evidence>
<protein>
    <recommendedName>
        <fullName evidence="2">RRM domain-containing protein</fullName>
    </recommendedName>
</protein>
<accession>A0A2T9YHJ3</accession>
<organism evidence="3 4">
    <name type="scientific">Smittium simulii</name>
    <dbReference type="NCBI Taxonomy" id="133385"/>
    <lineage>
        <taxon>Eukaryota</taxon>
        <taxon>Fungi</taxon>
        <taxon>Fungi incertae sedis</taxon>
        <taxon>Zoopagomycota</taxon>
        <taxon>Kickxellomycotina</taxon>
        <taxon>Harpellomycetes</taxon>
        <taxon>Harpellales</taxon>
        <taxon>Legeriomycetaceae</taxon>
        <taxon>Smittium</taxon>
    </lineage>
</organism>
<keyword evidence="1" id="KW-0694">RNA-binding</keyword>
<dbReference type="OrthoDB" id="1875751at2759"/>